<dbReference type="Gene3D" id="1.10.260.40">
    <property type="entry name" value="lambda repressor-like DNA-binding domains"/>
    <property type="match status" value="1"/>
</dbReference>
<organism evidence="1 2">
    <name type="scientific">Couchioplanes caeruleus subsp. caeruleus</name>
    <dbReference type="NCBI Taxonomy" id="56427"/>
    <lineage>
        <taxon>Bacteria</taxon>
        <taxon>Bacillati</taxon>
        <taxon>Actinomycetota</taxon>
        <taxon>Actinomycetes</taxon>
        <taxon>Micromonosporales</taxon>
        <taxon>Micromonosporaceae</taxon>
        <taxon>Couchioplanes</taxon>
    </lineage>
</organism>
<evidence type="ECO:0000313" key="1">
    <source>
        <dbReference type="EMBL" id="OJF13084.1"/>
    </source>
</evidence>
<dbReference type="SUPFAM" id="SSF48452">
    <property type="entry name" value="TPR-like"/>
    <property type="match status" value="1"/>
</dbReference>
<dbReference type="RefSeq" id="WP_071806341.1">
    <property type="nucleotide sequence ID" value="NZ_MEIA01000176.1"/>
</dbReference>
<dbReference type="InterPro" id="IPR011990">
    <property type="entry name" value="TPR-like_helical_dom_sf"/>
</dbReference>
<accession>A0A1K0GPJ8</accession>
<dbReference type="EMBL" id="MEIA01000176">
    <property type="protein sequence ID" value="OJF13084.1"/>
    <property type="molecule type" value="Genomic_DNA"/>
</dbReference>
<reference evidence="1 2" key="1">
    <citation type="submission" date="2016-09" db="EMBL/GenBank/DDBJ databases">
        <title>Couchioplanes caeruleus draft genome sequence.</title>
        <authorList>
            <person name="Sheehan J."/>
            <person name="Caffrey P."/>
        </authorList>
    </citation>
    <scope>NUCLEOTIDE SEQUENCE [LARGE SCALE GENOMIC DNA]</scope>
    <source>
        <strain evidence="1 2">DSM 43634</strain>
    </source>
</reference>
<name>A0A1K0GPJ8_9ACTN</name>
<gene>
    <name evidence="1" type="ORF">BG844_17130</name>
</gene>
<evidence type="ECO:0000313" key="2">
    <source>
        <dbReference type="Proteomes" id="UP000182486"/>
    </source>
</evidence>
<keyword evidence="2" id="KW-1185">Reference proteome</keyword>
<proteinExistence type="predicted"/>
<dbReference type="GO" id="GO:0003677">
    <property type="term" value="F:DNA binding"/>
    <property type="evidence" value="ECO:0007669"/>
    <property type="project" value="InterPro"/>
</dbReference>
<dbReference type="Proteomes" id="UP000182486">
    <property type="component" value="Unassembled WGS sequence"/>
</dbReference>
<sequence>MRLREARHAKRWSQARLVREIEEYARRKDLDIASKSSLHVYVSEWENGRRPLSSKYAAILRALLGWTDAELQADTTSTAGTLVDGYEELLLRIESARTVGTSIVQTVTQQTELLRTMDRQLGAAALVDQVHAHLGHLQETLAFAVLPEARRPLALALAEAASMAAWQALDVGAADRAWRHYELAKSAAREADSAAHLAHSMGEQSYVLADAGKPDLAAQLIAEAQRVGGKQISPRLTAWLHAAEAELYALAGMTDDCRRAIDRAAAVLPAGPEDRDADFRSVFLNEAHLTRWRGHSLALLGDERATADLQVALEAMDGTFIRAQAGLRCDLAQAYLVRREMDQARAQLREARSLATRTGSIRHRQRVERLIQRM</sequence>
<protein>
    <submittedName>
        <fullName evidence="1">Regulator</fullName>
    </submittedName>
</protein>
<dbReference type="InterPro" id="IPR010982">
    <property type="entry name" value="Lambda_DNA-bd_dom_sf"/>
</dbReference>
<dbReference type="AlphaFoldDB" id="A0A1K0GPJ8"/>
<comment type="caution">
    <text evidence="1">The sequence shown here is derived from an EMBL/GenBank/DDBJ whole genome shotgun (WGS) entry which is preliminary data.</text>
</comment>